<dbReference type="Proteomes" id="UP001528823">
    <property type="component" value="Unassembled WGS sequence"/>
</dbReference>
<protein>
    <submittedName>
        <fullName evidence="1">Uncharacterized protein</fullName>
    </submittedName>
</protein>
<reference evidence="1 2" key="1">
    <citation type="submission" date="2022-11" db="EMBL/GenBank/DDBJ databases">
        <title>Spartinivicinus poritis sp. nov., isolated from scleractinian coral Porites lutea.</title>
        <authorList>
            <person name="Zhang G."/>
            <person name="Cai L."/>
            <person name="Wei Q."/>
        </authorList>
    </citation>
    <scope>NUCLEOTIDE SEQUENCE [LARGE SCALE GENOMIC DNA]</scope>
    <source>
        <strain evidence="1 2">A2-2</strain>
    </source>
</reference>
<name>A0ABT5U965_9GAMM</name>
<dbReference type="RefSeq" id="WP_274689255.1">
    <property type="nucleotide sequence ID" value="NZ_JAPMOU010000015.1"/>
</dbReference>
<gene>
    <name evidence="1" type="ORF">ORQ98_13095</name>
</gene>
<accession>A0ABT5U965</accession>
<comment type="caution">
    <text evidence="1">The sequence shown here is derived from an EMBL/GenBank/DDBJ whole genome shotgun (WGS) entry which is preliminary data.</text>
</comment>
<evidence type="ECO:0000313" key="1">
    <source>
        <dbReference type="EMBL" id="MDE1462905.1"/>
    </source>
</evidence>
<dbReference type="EMBL" id="JAPMOU010000015">
    <property type="protein sequence ID" value="MDE1462905.1"/>
    <property type="molecule type" value="Genomic_DNA"/>
</dbReference>
<keyword evidence="2" id="KW-1185">Reference proteome</keyword>
<sequence>MAVSLNTPYVTLTRLADQAKHMAEGKLNKLKRGKKSLTLVRPLSPEIVAESKLIIANHKTSANGEWVVKTVQHTVGSGNYTETSVEAILPKKSVIILIFANKSQI</sequence>
<evidence type="ECO:0000313" key="2">
    <source>
        <dbReference type="Proteomes" id="UP001528823"/>
    </source>
</evidence>
<proteinExistence type="predicted"/>
<organism evidence="1 2">
    <name type="scientific">Spartinivicinus poritis</name>
    <dbReference type="NCBI Taxonomy" id="2994640"/>
    <lineage>
        <taxon>Bacteria</taxon>
        <taxon>Pseudomonadati</taxon>
        <taxon>Pseudomonadota</taxon>
        <taxon>Gammaproteobacteria</taxon>
        <taxon>Oceanospirillales</taxon>
        <taxon>Zooshikellaceae</taxon>
        <taxon>Spartinivicinus</taxon>
    </lineage>
</organism>